<sequence>MPDTAAINRSLSTCRTELEYLRDSGVLSPPQFQSIIAQLPQSGGAPSQYVDPRYAQGSNNIDPSAIAQASQDVNHPANPNHPKHGEWAKKLGGRLGNAAVFGAGATAGGDLVNSMFH</sequence>
<evidence type="ECO:0000256" key="1">
    <source>
        <dbReference type="SAM" id="MobiDB-lite"/>
    </source>
</evidence>
<feature type="region of interest" description="Disordered" evidence="1">
    <location>
        <begin position="40"/>
        <end position="89"/>
    </location>
</feature>
<comment type="caution">
    <text evidence="2">The sequence shown here is derived from an EMBL/GenBank/DDBJ whole genome shotgun (WGS) entry which is preliminary data.</text>
</comment>
<proteinExistence type="predicted"/>
<evidence type="ECO:0000313" key="3">
    <source>
        <dbReference type="Proteomes" id="UP001161017"/>
    </source>
</evidence>
<name>A0AA43QT74_9LECA</name>
<organism evidence="2 3">
    <name type="scientific">Ramalina farinacea</name>
    <dbReference type="NCBI Taxonomy" id="258253"/>
    <lineage>
        <taxon>Eukaryota</taxon>
        <taxon>Fungi</taxon>
        <taxon>Dikarya</taxon>
        <taxon>Ascomycota</taxon>
        <taxon>Pezizomycotina</taxon>
        <taxon>Lecanoromycetes</taxon>
        <taxon>OSLEUM clade</taxon>
        <taxon>Lecanoromycetidae</taxon>
        <taxon>Lecanorales</taxon>
        <taxon>Lecanorineae</taxon>
        <taxon>Ramalinaceae</taxon>
        <taxon>Ramalina</taxon>
    </lineage>
</organism>
<accession>A0AA43QT74</accession>
<evidence type="ECO:0000313" key="2">
    <source>
        <dbReference type="EMBL" id="MDI1492216.1"/>
    </source>
</evidence>
<reference evidence="2" key="1">
    <citation type="journal article" date="2023" name="Genome Biol. Evol.">
        <title>First Whole Genome Sequence and Flow Cytometry Genome Size Data for the Lichen-Forming Fungus Ramalina farinacea (Ascomycota).</title>
        <authorList>
            <person name="Llewellyn T."/>
            <person name="Mian S."/>
            <person name="Hill R."/>
            <person name="Leitch I.J."/>
            <person name="Gaya E."/>
        </authorList>
    </citation>
    <scope>NUCLEOTIDE SEQUENCE</scope>
    <source>
        <strain evidence="2">LIQ254RAFAR</strain>
    </source>
</reference>
<dbReference type="EMBL" id="JAPUFD010000018">
    <property type="protein sequence ID" value="MDI1492216.1"/>
    <property type="molecule type" value="Genomic_DNA"/>
</dbReference>
<feature type="compositionally biased region" description="Polar residues" evidence="1">
    <location>
        <begin position="56"/>
        <end position="73"/>
    </location>
</feature>
<protein>
    <submittedName>
        <fullName evidence="2">Uncharacterized protein</fullName>
    </submittedName>
</protein>
<dbReference type="AlphaFoldDB" id="A0AA43QT74"/>
<keyword evidence="3" id="KW-1185">Reference proteome</keyword>
<dbReference type="Proteomes" id="UP001161017">
    <property type="component" value="Unassembled WGS sequence"/>
</dbReference>
<gene>
    <name evidence="2" type="ORF">OHK93_003428</name>
</gene>